<feature type="domain" description="Major facilitator superfamily (MFS) profile" evidence="8">
    <location>
        <begin position="1"/>
        <end position="108"/>
    </location>
</feature>
<proteinExistence type="predicted"/>
<dbReference type="InterPro" id="IPR005828">
    <property type="entry name" value="MFS_sugar_transport-like"/>
</dbReference>
<dbReference type="PROSITE" id="PS50850">
    <property type="entry name" value="MFS"/>
    <property type="match status" value="1"/>
</dbReference>
<keyword evidence="3 7" id="KW-0812">Transmembrane</keyword>
<evidence type="ECO:0000256" key="7">
    <source>
        <dbReference type="SAM" id="Phobius"/>
    </source>
</evidence>
<feature type="region of interest" description="Disordered" evidence="6">
    <location>
        <begin position="112"/>
        <end position="146"/>
    </location>
</feature>
<feature type="transmembrane region" description="Helical" evidence="7">
    <location>
        <begin position="12"/>
        <end position="38"/>
    </location>
</feature>
<dbReference type="Gene3D" id="1.20.1250.20">
    <property type="entry name" value="MFS general substrate transporter like domains"/>
    <property type="match status" value="1"/>
</dbReference>
<feature type="transmembrane region" description="Helical" evidence="7">
    <location>
        <begin position="58"/>
        <end position="77"/>
    </location>
</feature>
<sequence length="176" mass="18388">MCAASLLLSFAISYHVGWLSALLITLVVASFGIGLGPIPFLVAPDLFPPELAGQAQSVGMAGNWISNLIVAALFLPIRNRLGGWIFAVFAGVLLCQGIGVLLMFAPEDEESSDGAHRHPLSSTAGKNTVNGGLDGEHRHGVGQSTADGVRMRLRGVTGLGWQPINDSDDPDDEAAT</sequence>
<dbReference type="OrthoDB" id="4540492at2759"/>
<evidence type="ECO:0000256" key="1">
    <source>
        <dbReference type="ARBA" id="ARBA00004141"/>
    </source>
</evidence>
<dbReference type="Pfam" id="PF00083">
    <property type="entry name" value="Sugar_tr"/>
    <property type="match status" value="1"/>
</dbReference>
<name>A0A4P9Z7D0_9FUNG</name>
<dbReference type="InterPro" id="IPR020846">
    <property type="entry name" value="MFS_dom"/>
</dbReference>
<reference evidence="10" key="1">
    <citation type="journal article" date="2018" name="Nat. Microbiol.">
        <title>Leveraging single-cell genomics to expand the fungal tree of life.</title>
        <authorList>
            <person name="Ahrendt S.R."/>
            <person name="Quandt C.A."/>
            <person name="Ciobanu D."/>
            <person name="Clum A."/>
            <person name="Salamov A."/>
            <person name="Andreopoulos B."/>
            <person name="Cheng J.F."/>
            <person name="Woyke T."/>
            <person name="Pelin A."/>
            <person name="Henrissat B."/>
            <person name="Reynolds N.K."/>
            <person name="Benny G.L."/>
            <person name="Smith M.E."/>
            <person name="James T.Y."/>
            <person name="Grigoriev I.V."/>
        </authorList>
    </citation>
    <scope>NUCLEOTIDE SEQUENCE [LARGE SCALE GENOMIC DNA]</scope>
    <source>
        <strain evidence="10">Benny S71-1</strain>
    </source>
</reference>
<evidence type="ECO:0000259" key="8">
    <source>
        <dbReference type="PROSITE" id="PS50850"/>
    </source>
</evidence>
<dbReference type="InterPro" id="IPR036259">
    <property type="entry name" value="MFS_trans_sf"/>
</dbReference>
<dbReference type="GO" id="GO:0016020">
    <property type="term" value="C:membrane"/>
    <property type="evidence" value="ECO:0007669"/>
    <property type="project" value="UniProtKB-SubCell"/>
</dbReference>
<dbReference type="PANTHER" id="PTHR23503:SF8">
    <property type="entry name" value="FACILITATED GLUCOSE TRANSPORTER PROTEIN 1"/>
    <property type="match status" value="1"/>
</dbReference>
<comment type="subcellular location">
    <subcellularLocation>
        <location evidence="1">Membrane</location>
        <topology evidence="1">Multi-pass membrane protein</topology>
    </subcellularLocation>
</comment>
<dbReference type="SUPFAM" id="SSF103473">
    <property type="entry name" value="MFS general substrate transporter"/>
    <property type="match status" value="1"/>
</dbReference>
<evidence type="ECO:0000313" key="9">
    <source>
        <dbReference type="EMBL" id="RKP27610.1"/>
    </source>
</evidence>
<protein>
    <recommendedName>
        <fullName evidence="8">Major facilitator superfamily (MFS) profile domain-containing protein</fullName>
    </recommendedName>
</protein>
<accession>A0A4P9Z7D0</accession>
<dbReference type="Proteomes" id="UP000278143">
    <property type="component" value="Unassembled WGS sequence"/>
</dbReference>
<feature type="transmembrane region" description="Helical" evidence="7">
    <location>
        <begin position="84"/>
        <end position="105"/>
    </location>
</feature>
<feature type="compositionally biased region" description="Polar residues" evidence="6">
    <location>
        <begin position="120"/>
        <end position="130"/>
    </location>
</feature>
<organism evidence="9 10">
    <name type="scientific">Syncephalis pseudoplumigaleata</name>
    <dbReference type="NCBI Taxonomy" id="1712513"/>
    <lineage>
        <taxon>Eukaryota</taxon>
        <taxon>Fungi</taxon>
        <taxon>Fungi incertae sedis</taxon>
        <taxon>Zoopagomycota</taxon>
        <taxon>Zoopagomycotina</taxon>
        <taxon>Zoopagomycetes</taxon>
        <taxon>Zoopagales</taxon>
        <taxon>Piptocephalidaceae</taxon>
        <taxon>Syncephalis</taxon>
    </lineage>
</organism>
<dbReference type="PANTHER" id="PTHR23503">
    <property type="entry name" value="SOLUTE CARRIER FAMILY 2"/>
    <property type="match status" value="1"/>
</dbReference>
<evidence type="ECO:0000256" key="5">
    <source>
        <dbReference type="ARBA" id="ARBA00023136"/>
    </source>
</evidence>
<dbReference type="AlphaFoldDB" id="A0A4P9Z7D0"/>
<keyword evidence="4 7" id="KW-1133">Transmembrane helix</keyword>
<dbReference type="GO" id="GO:0015149">
    <property type="term" value="F:hexose transmembrane transporter activity"/>
    <property type="evidence" value="ECO:0007669"/>
    <property type="project" value="TreeGrafter"/>
</dbReference>
<keyword evidence="2" id="KW-0813">Transport</keyword>
<keyword evidence="10" id="KW-1185">Reference proteome</keyword>
<gene>
    <name evidence="9" type="ORF">SYNPS1DRAFT_26752</name>
</gene>
<evidence type="ECO:0000256" key="6">
    <source>
        <dbReference type="SAM" id="MobiDB-lite"/>
    </source>
</evidence>
<dbReference type="InterPro" id="IPR045263">
    <property type="entry name" value="GLUT"/>
</dbReference>
<evidence type="ECO:0000256" key="2">
    <source>
        <dbReference type="ARBA" id="ARBA00022448"/>
    </source>
</evidence>
<evidence type="ECO:0000256" key="4">
    <source>
        <dbReference type="ARBA" id="ARBA00022989"/>
    </source>
</evidence>
<evidence type="ECO:0000256" key="3">
    <source>
        <dbReference type="ARBA" id="ARBA00022692"/>
    </source>
</evidence>
<evidence type="ECO:0000313" key="10">
    <source>
        <dbReference type="Proteomes" id="UP000278143"/>
    </source>
</evidence>
<dbReference type="EMBL" id="KZ989180">
    <property type="protein sequence ID" value="RKP27610.1"/>
    <property type="molecule type" value="Genomic_DNA"/>
</dbReference>
<keyword evidence="5 7" id="KW-0472">Membrane</keyword>